<dbReference type="GO" id="GO:0004672">
    <property type="term" value="F:protein kinase activity"/>
    <property type="evidence" value="ECO:0007669"/>
    <property type="project" value="InterPro"/>
</dbReference>
<comment type="caution">
    <text evidence="3">The sequence shown here is derived from an EMBL/GenBank/DDBJ whole genome shotgun (WGS) entry which is preliminary data.</text>
</comment>
<sequence length="488" mass="54304">MARSPALKGSLAPQLQSIFARLIPANVEAQRLFSTLADHVLSDATDSAITHAAKFMHIEPYSPPETTLDRDMRQESQTSTDTDDEISVVSSPNYHGHYILSFETNPLTPNIGHTSRTPQDSSIHFGVAGIHATICFDDDGVLTLKTLTERRGFMTILGNDEFTKGRRTITERKSCVSFGSLSYYLEYSGLEDEEYNHALRTYMQDYLMQDAPCPDISATPSPMDTLVGDWNIRGTVGSGSFGVVNATKNIRTGKTGAAKCLVQNSIATHSKILQEIVTLKAIPQNPRLLHYCTEYYERGERWYTGILDELDERYSLRTRPEKVIIIYGPFVRFNLSEELVLKQPFNIRIAAFYQVLQGLVSLHSGGFIHSDIKPSNIGVVKQSADMINVVILDYGETIHAQRCEPHPGKTGTIPFLAPEMEQCPYGKEVDLWATGIVGIQLFMSGEKVPWDNVVRAKTAWRKQVEDLQSAPVRVETHDGGSGHALAKH</sequence>
<evidence type="ECO:0000313" key="4">
    <source>
        <dbReference type="Proteomes" id="UP000701801"/>
    </source>
</evidence>
<evidence type="ECO:0000259" key="2">
    <source>
        <dbReference type="PROSITE" id="PS50011"/>
    </source>
</evidence>
<dbReference type="Gene3D" id="1.10.510.10">
    <property type="entry name" value="Transferase(Phosphotransferase) domain 1"/>
    <property type="match status" value="1"/>
</dbReference>
<dbReference type="PANTHER" id="PTHR24347">
    <property type="entry name" value="SERINE/THREONINE-PROTEIN KINASE"/>
    <property type="match status" value="1"/>
</dbReference>
<dbReference type="AlphaFoldDB" id="A0A9N9LE50"/>
<dbReference type="PROSITE" id="PS50011">
    <property type="entry name" value="PROTEIN_KINASE_DOM"/>
    <property type="match status" value="1"/>
</dbReference>
<dbReference type="SUPFAM" id="SSF56112">
    <property type="entry name" value="Protein kinase-like (PK-like)"/>
    <property type="match status" value="1"/>
</dbReference>
<reference evidence="3" key="1">
    <citation type="submission" date="2021-07" db="EMBL/GenBank/DDBJ databases">
        <authorList>
            <person name="Durling M."/>
        </authorList>
    </citation>
    <scope>NUCLEOTIDE SEQUENCE</scope>
</reference>
<dbReference type="InterPro" id="IPR000719">
    <property type="entry name" value="Prot_kinase_dom"/>
</dbReference>
<gene>
    <name evidence="3" type="ORF">HYALB_00002860</name>
</gene>
<organism evidence="3 4">
    <name type="scientific">Hymenoscyphus albidus</name>
    <dbReference type="NCBI Taxonomy" id="595503"/>
    <lineage>
        <taxon>Eukaryota</taxon>
        <taxon>Fungi</taxon>
        <taxon>Dikarya</taxon>
        <taxon>Ascomycota</taxon>
        <taxon>Pezizomycotina</taxon>
        <taxon>Leotiomycetes</taxon>
        <taxon>Helotiales</taxon>
        <taxon>Helotiaceae</taxon>
        <taxon>Hymenoscyphus</taxon>
    </lineage>
</organism>
<dbReference type="EMBL" id="CAJVRM010000072">
    <property type="protein sequence ID" value="CAG8973534.1"/>
    <property type="molecule type" value="Genomic_DNA"/>
</dbReference>
<evidence type="ECO:0000256" key="1">
    <source>
        <dbReference type="SAM" id="MobiDB-lite"/>
    </source>
</evidence>
<dbReference type="OrthoDB" id="3516685at2759"/>
<dbReference type="SMART" id="SM00220">
    <property type="entry name" value="S_TKc"/>
    <property type="match status" value="1"/>
</dbReference>
<dbReference type="Gene3D" id="3.30.200.20">
    <property type="entry name" value="Phosphorylase Kinase, domain 1"/>
    <property type="match status" value="1"/>
</dbReference>
<dbReference type="GO" id="GO:0005524">
    <property type="term" value="F:ATP binding"/>
    <property type="evidence" value="ECO:0007669"/>
    <property type="project" value="InterPro"/>
</dbReference>
<accession>A0A9N9LE50</accession>
<keyword evidence="4" id="KW-1185">Reference proteome</keyword>
<feature type="region of interest" description="Disordered" evidence="1">
    <location>
        <begin position="61"/>
        <end position="87"/>
    </location>
</feature>
<dbReference type="Pfam" id="PF00069">
    <property type="entry name" value="Pkinase"/>
    <property type="match status" value="1"/>
</dbReference>
<feature type="domain" description="Protein kinase" evidence="2">
    <location>
        <begin position="230"/>
        <end position="488"/>
    </location>
</feature>
<proteinExistence type="predicted"/>
<protein>
    <recommendedName>
        <fullName evidence="2">Protein kinase domain-containing protein</fullName>
    </recommendedName>
</protein>
<evidence type="ECO:0000313" key="3">
    <source>
        <dbReference type="EMBL" id="CAG8973534.1"/>
    </source>
</evidence>
<dbReference type="Proteomes" id="UP000701801">
    <property type="component" value="Unassembled WGS sequence"/>
</dbReference>
<name>A0A9N9LE50_9HELO</name>
<dbReference type="InterPro" id="IPR011009">
    <property type="entry name" value="Kinase-like_dom_sf"/>
</dbReference>